<dbReference type="InterPro" id="IPR021309">
    <property type="entry name" value="YgaP-like_TM"/>
</dbReference>
<reference evidence="4" key="1">
    <citation type="journal article" date="2019" name="Int. J. Syst. Evol. Microbiol.">
        <title>The Global Catalogue of Microorganisms (GCM) 10K type strain sequencing project: providing services to taxonomists for standard genome sequencing and annotation.</title>
        <authorList>
            <consortium name="The Broad Institute Genomics Platform"/>
            <consortium name="The Broad Institute Genome Sequencing Center for Infectious Disease"/>
            <person name="Wu L."/>
            <person name="Ma J."/>
        </authorList>
    </citation>
    <scope>NUCLEOTIDE SEQUENCE [LARGE SCALE GENOMIC DNA]</scope>
    <source>
        <strain evidence="4">JCM 19134</strain>
    </source>
</reference>
<evidence type="ECO:0000313" key="4">
    <source>
        <dbReference type="Proteomes" id="UP001409585"/>
    </source>
</evidence>
<keyword evidence="4" id="KW-1185">Reference proteome</keyword>
<comment type="caution">
    <text evidence="3">The sequence shown here is derived from an EMBL/GenBank/DDBJ whole genome shotgun (WGS) entry which is preliminary data.</text>
</comment>
<accession>A0AAV3U2T0</accession>
<evidence type="ECO:0000313" key="3">
    <source>
        <dbReference type="EMBL" id="GAA4940423.1"/>
    </source>
</evidence>
<name>A0AAV3U2T0_9ALTE</name>
<dbReference type="AlphaFoldDB" id="A0AAV3U2T0"/>
<feature type="domain" description="Inner membrane protein YgaP-like transmembrane" evidence="2">
    <location>
        <begin position="1"/>
        <end position="65"/>
    </location>
</feature>
<keyword evidence="1" id="KW-0472">Membrane</keyword>
<dbReference type="RefSeq" id="WP_345420555.1">
    <property type="nucleotide sequence ID" value="NZ_AP031496.1"/>
</dbReference>
<sequence length="69" mass="7327">MNNVGEQDKKVRFTFGVVALLIGLFIAGAIWLKVVLFVVAGAAIGTALLNFCPAYKLLGINTCAIKSKD</sequence>
<evidence type="ECO:0000256" key="1">
    <source>
        <dbReference type="SAM" id="Phobius"/>
    </source>
</evidence>
<keyword evidence="1" id="KW-1133">Transmembrane helix</keyword>
<gene>
    <name evidence="3" type="ORF">GCM10025791_18400</name>
</gene>
<keyword evidence="1" id="KW-0812">Transmembrane</keyword>
<proteinExistence type="predicted"/>
<feature type="transmembrane region" description="Helical" evidence="1">
    <location>
        <begin position="37"/>
        <end position="58"/>
    </location>
</feature>
<dbReference type="Pfam" id="PF11127">
    <property type="entry name" value="YgaP-like_TM"/>
    <property type="match status" value="1"/>
</dbReference>
<dbReference type="EMBL" id="BAABLX010000011">
    <property type="protein sequence ID" value="GAA4940423.1"/>
    <property type="molecule type" value="Genomic_DNA"/>
</dbReference>
<dbReference type="Proteomes" id="UP001409585">
    <property type="component" value="Unassembled WGS sequence"/>
</dbReference>
<feature type="transmembrane region" description="Helical" evidence="1">
    <location>
        <begin position="12"/>
        <end position="31"/>
    </location>
</feature>
<protein>
    <recommendedName>
        <fullName evidence="2">Inner membrane protein YgaP-like transmembrane domain-containing protein</fullName>
    </recommendedName>
</protein>
<evidence type="ECO:0000259" key="2">
    <source>
        <dbReference type="Pfam" id="PF11127"/>
    </source>
</evidence>
<organism evidence="3 4">
    <name type="scientific">Halioxenophilus aromaticivorans</name>
    <dbReference type="NCBI Taxonomy" id="1306992"/>
    <lineage>
        <taxon>Bacteria</taxon>
        <taxon>Pseudomonadati</taxon>
        <taxon>Pseudomonadota</taxon>
        <taxon>Gammaproteobacteria</taxon>
        <taxon>Alteromonadales</taxon>
        <taxon>Alteromonadaceae</taxon>
        <taxon>Halioxenophilus</taxon>
    </lineage>
</organism>